<accession>A0AAG5D3M7</accession>
<protein>
    <recommendedName>
        <fullName evidence="4">Secreted protein</fullName>
    </recommendedName>
</protein>
<feature type="signal peptide" evidence="1">
    <location>
        <begin position="1"/>
        <end position="20"/>
    </location>
</feature>
<dbReference type="AlphaFoldDB" id="A0AAG5D3M7"/>
<evidence type="ECO:0000313" key="3">
    <source>
        <dbReference type="Proteomes" id="UP000075880"/>
    </source>
</evidence>
<proteinExistence type="predicted"/>
<sequence length="194" mass="22035">MSKHSLVCCLLVSLSKPRASEQPAMKEKEKTKFYDYYKPLLVEEIALVHISALDHCGTCSVIGQLAHNEDKLRSLCIPSLPRKTQLPDGTCSVNLDLESYEGEIPRGKHVEVNGTVQSTDKLDNINDALEYGIKSEQDPNRQQENLSIFISVERMYEVANPRELIVCNIKMRKLKLMPRLNVKKSFAHLLKPEE</sequence>
<feature type="chain" id="PRO_5042460349" description="Secreted protein" evidence="1">
    <location>
        <begin position="21"/>
        <end position="194"/>
    </location>
</feature>
<name>A0AAG5D3M7_ANOAO</name>
<dbReference type="Proteomes" id="UP000075880">
    <property type="component" value="Unassembled WGS sequence"/>
</dbReference>
<evidence type="ECO:0008006" key="4">
    <source>
        <dbReference type="Google" id="ProtNLM"/>
    </source>
</evidence>
<keyword evidence="3" id="KW-1185">Reference proteome</keyword>
<reference evidence="2" key="1">
    <citation type="submission" date="2024-04" db="UniProtKB">
        <authorList>
            <consortium name="EnsemblMetazoa"/>
        </authorList>
    </citation>
    <scope>IDENTIFICATION</scope>
    <source>
        <strain evidence="2">EBRO</strain>
    </source>
</reference>
<evidence type="ECO:0000313" key="2">
    <source>
        <dbReference type="EnsemblMetazoa" id="ENSAATROPP005877"/>
    </source>
</evidence>
<keyword evidence="1" id="KW-0732">Signal</keyword>
<dbReference type="EnsemblMetazoa" id="ENSAATROPT006501">
    <property type="protein sequence ID" value="ENSAATROPP005877"/>
    <property type="gene ID" value="ENSAATROPG005276"/>
</dbReference>
<evidence type="ECO:0000256" key="1">
    <source>
        <dbReference type="SAM" id="SignalP"/>
    </source>
</evidence>
<organism evidence="2 3">
    <name type="scientific">Anopheles atroparvus</name>
    <name type="common">European mosquito</name>
    <dbReference type="NCBI Taxonomy" id="41427"/>
    <lineage>
        <taxon>Eukaryota</taxon>
        <taxon>Metazoa</taxon>
        <taxon>Ecdysozoa</taxon>
        <taxon>Arthropoda</taxon>
        <taxon>Hexapoda</taxon>
        <taxon>Insecta</taxon>
        <taxon>Pterygota</taxon>
        <taxon>Neoptera</taxon>
        <taxon>Endopterygota</taxon>
        <taxon>Diptera</taxon>
        <taxon>Nematocera</taxon>
        <taxon>Culicoidea</taxon>
        <taxon>Culicidae</taxon>
        <taxon>Anophelinae</taxon>
        <taxon>Anopheles</taxon>
    </lineage>
</organism>